<keyword evidence="1 5" id="KW-0285">Flavoprotein</keyword>
<keyword evidence="3 5" id="KW-0560">Oxidoreductase</keyword>
<protein>
    <recommendedName>
        <fullName evidence="5">Flavin-dependent monooxygenase</fullName>
    </recommendedName>
    <alternativeName>
        <fullName evidence="5">TetX monooxygenase</fullName>
        <shortName evidence="5">TetX</shortName>
        <ecNumber evidence="5">1.14.13.-</ecNumber>
    </alternativeName>
</protein>
<keyword evidence="2 5" id="KW-0274">FAD</keyword>
<comment type="function">
    <text evidence="5">An FAD-requiring monooxygenase active on some tetracycline antibiotic derivatives, which leads to their inactivation. Hydroxylates carbon 11a of tetracycline and some analogs.</text>
</comment>
<dbReference type="InterPro" id="IPR043683">
    <property type="entry name" value="TetX_monooxygenase"/>
</dbReference>
<comment type="subcellular location">
    <subcellularLocation>
        <location evidence="5">Cytoplasm</location>
    </subcellularLocation>
</comment>
<dbReference type="Proteomes" id="UP001589562">
    <property type="component" value="Unassembled WGS sequence"/>
</dbReference>
<evidence type="ECO:0000256" key="2">
    <source>
        <dbReference type="ARBA" id="ARBA00022827"/>
    </source>
</evidence>
<evidence type="ECO:0000256" key="1">
    <source>
        <dbReference type="ARBA" id="ARBA00022630"/>
    </source>
</evidence>
<comment type="caution">
    <text evidence="7">The sequence shown here is derived from an EMBL/GenBank/DDBJ whole genome shotgun (WGS) entry which is preliminary data.</text>
</comment>
<keyword evidence="5" id="KW-0521">NADP</keyword>
<feature type="binding site" evidence="5">
    <location>
        <position position="113"/>
    </location>
    <ligand>
        <name>FAD</name>
        <dbReference type="ChEBI" id="CHEBI:57692"/>
    </ligand>
</feature>
<dbReference type="PRINTS" id="PR00420">
    <property type="entry name" value="RNGMNOXGNASE"/>
</dbReference>
<accession>A0ABV5HCA6</accession>
<keyword evidence="5" id="KW-0547">Nucleotide-binding</keyword>
<organism evidence="7 8">
    <name type="scientific">Flavobacterium gyeonganense</name>
    <dbReference type="NCBI Taxonomy" id="1310418"/>
    <lineage>
        <taxon>Bacteria</taxon>
        <taxon>Pseudomonadati</taxon>
        <taxon>Bacteroidota</taxon>
        <taxon>Flavobacteriia</taxon>
        <taxon>Flavobacteriales</taxon>
        <taxon>Flavobacteriaceae</taxon>
        <taxon>Flavobacterium</taxon>
    </lineage>
</organism>
<evidence type="ECO:0000256" key="5">
    <source>
        <dbReference type="HAMAP-Rule" id="MF_00845"/>
    </source>
</evidence>
<feature type="binding site" evidence="5">
    <location>
        <position position="43"/>
    </location>
    <ligand>
        <name>NADPH</name>
        <dbReference type="ChEBI" id="CHEBI:57783"/>
    </ligand>
</feature>
<dbReference type="SUPFAM" id="SSF51905">
    <property type="entry name" value="FAD/NAD(P)-binding domain"/>
    <property type="match status" value="1"/>
</dbReference>
<feature type="binding site" evidence="5">
    <location>
        <position position="306"/>
    </location>
    <ligand>
        <name>FAD</name>
        <dbReference type="ChEBI" id="CHEBI:57692"/>
    </ligand>
</feature>
<keyword evidence="4 5" id="KW-0503">Monooxygenase</keyword>
<dbReference type="PANTHER" id="PTHR46972:SF1">
    <property type="entry name" value="FAD DEPENDENT OXIDOREDUCTASE DOMAIN-CONTAINING PROTEIN"/>
    <property type="match status" value="1"/>
</dbReference>
<evidence type="ECO:0000313" key="8">
    <source>
        <dbReference type="Proteomes" id="UP001589562"/>
    </source>
</evidence>
<comment type="domain">
    <text evidence="5">Consists of an N-terminal FAD-binding domain with a Rossman fold and a C-terminal substrate-binding domain.</text>
</comment>
<evidence type="ECO:0000259" key="6">
    <source>
        <dbReference type="Pfam" id="PF01494"/>
    </source>
</evidence>
<dbReference type="HAMAP" id="MF_00845">
    <property type="entry name" value="TetX_monooxygenase"/>
    <property type="match status" value="1"/>
</dbReference>
<feature type="domain" description="FAD-binding" evidence="6">
    <location>
        <begin position="7"/>
        <end position="356"/>
    </location>
</feature>
<evidence type="ECO:0000313" key="7">
    <source>
        <dbReference type="EMBL" id="MFB9109503.1"/>
    </source>
</evidence>
<dbReference type="InterPro" id="IPR002938">
    <property type="entry name" value="FAD-bd"/>
</dbReference>
<sequence>MLLENKKVAIIGGGPGGLTLARLLQLQNVNVKVYERDVNKDARVQGAPLDLHDESGLAAIHKAGLFNEFLNNFLPGADKTLITDENGTLFFSDHETNIEQDFGNEHFRPEIDRGALRKILLESLEPKTVIWDSHFVSMDKQNDGWLIHFKNGNSVYADLVIGSDGANSKIRPYITDIKPFYSGITMLEGTIYDSEKSAPVIHKILNGGKIMAFGNEKNILIGQKGDDSIGFYASFRASENWAVNNDLDYTDKTQILNWFKNSYPEWSNIWYELFENASVPFIPRLINCIPLDQTWKTLSNVTIIGDAAHVMPPFAGEGANMAMLDALELSEYLTCDDYTTIAEAISFYEINMRKRASKAAQESLENGEKMHSENSLKTMLAFFSEE</sequence>
<proteinExistence type="inferred from homology"/>
<gene>
    <name evidence="7" type="ORF">ACFFVK_13030</name>
</gene>
<evidence type="ECO:0000256" key="3">
    <source>
        <dbReference type="ARBA" id="ARBA00023002"/>
    </source>
</evidence>
<comment type="subunit">
    <text evidence="5">Monomer.</text>
</comment>
<evidence type="ECO:0000256" key="4">
    <source>
        <dbReference type="ARBA" id="ARBA00023033"/>
    </source>
</evidence>
<feature type="binding site" evidence="5">
    <location>
        <position position="50"/>
    </location>
    <ligand>
        <name>FAD</name>
        <dbReference type="ChEBI" id="CHEBI:57692"/>
    </ligand>
</feature>
<dbReference type="PANTHER" id="PTHR46972">
    <property type="entry name" value="MONOOXYGENASE ASQM-RELATED"/>
    <property type="match status" value="1"/>
</dbReference>
<dbReference type="InterPro" id="IPR036188">
    <property type="entry name" value="FAD/NAD-bd_sf"/>
</dbReference>
<keyword evidence="8" id="KW-1185">Reference proteome</keyword>
<reference evidence="7 8" key="1">
    <citation type="submission" date="2024-09" db="EMBL/GenBank/DDBJ databases">
        <authorList>
            <person name="Sun Q."/>
            <person name="Mori K."/>
        </authorList>
    </citation>
    <scope>NUCLEOTIDE SEQUENCE [LARGE SCALE GENOMIC DNA]</scope>
    <source>
        <strain evidence="7 8">CECT 8365</strain>
    </source>
</reference>
<dbReference type="RefSeq" id="WP_278010124.1">
    <property type="nucleotide sequence ID" value="NZ_CP121112.1"/>
</dbReference>
<keyword evidence="5" id="KW-0963">Cytoplasm</keyword>
<dbReference type="EC" id="1.14.13.-" evidence="5"/>
<name>A0ABV5HCA6_9FLAO</name>
<comment type="catalytic activity">
    <reaction evidence="5">
        <text>a tetracycline + NADPH + O2 + H(+) = an 11a-hydroxytetracycline + NADP(+) + H2O</text>
        <dbReference type="Rhea" id="RHEA:61444"/>
        <dbReference type="ChEBI" id="CHEBI:15377"/>
        <dbReference type="ChEBI" id="CHEBI:15378"/>
        <dbReference type="ChEBI" id="CHEBI:15379"/>
        <dbReference type="ChEBI" id="CHEBI:57783"/>
        <dbReference type="ChEBI" id="CHEBI:58349"/>
        <dbReference type="ChEBI" id="CHEBI:144644"/>
        <dbReference type="ChEBI" id="CHEBI:144645"/>
    </reaction>
</comment>
<comment type="similarity">
    <text evidence="5">Belongs to the aromatic-ring hydroxylase family. TetX subfamily.</text>
</comment>
<comment type="cofactor">
    <cofactor evidence="5">
        <name>FAD</name>
        <dbReference type="ChEBI" id="CHEBI:57692"/>
    </cofactor>
</comment>
<dbReference type="EMBL" id="JBHMFE010000015">
    <property type="protein sequence ID" value="MFB9109503.1"/>
    <property type="molecule type" value="Genomic_DNA"/>
</dbReference>
<dbReference type="Gene3D" id="3.50.50.60">
    <property type="entry name" value="FAD/NAD(P)-binding domain"/>
    <property type="match status" value="1"/>
</dbReference>
<dbReference type="Pfam" id="PF01494">
    <property type="entry name" value="FAD_binding_3"/>
    <property type="match status" value="1"/>
</dbReference>